<gene>
    <name evidence="1" type="ORF">TNIN_465481</name>
</gene>
<organism evidence="1 2">
    <name type="scientific">Trichonephila inaurata madagascariensis</name>
    <dbReference type="NCBI Taxonomy" id="2747483"/>
    <lineage>
        <taxon>Eukaryota</taxon>
        <taxon>Metazoa</taxon>
        <taxon>Ecdysozoa</taxon>
        <taxon>Arthropoda</taxon>
        <taxon>Chelicerata</taxon>
        <taxon>Arachnida</taxon>
        <taxon>Araneae</taxon>
        <taxon>Araneomorphae</taxon>
        <taxon>Entelegynae</taxon>
        <taxon>Araneoidea</taxon>
        <taxon>Nephilidae</taxon>
        <taxon>Trichonephila</taxon>
        <taxon>Trichonephila inaurata</taxon>
    </lineage>
</organism>
<evidence type="ECO:0000313" key="1">
    <source>
        <dbReference type="EMBL" id="GFY52089.1"/>
    </source>
</evidence>
<proteinExistence type="predicted"/>
<dbReference type="EMBL" id="BMAV01008449">
    <property type="protein sequence ID" value="GFY52089.1"/>
    <property type="molecule type" value="Genomic_DNA"/>
</dbReference>
<comment type="caution">
    <text evidence="1">The sequence shown here is derived from an EMBL/GenBank/DDBJ whole genome shotgun (WGS) entry which is preliminary data.</text>
</comment>
<sequence length="104" mass="11321">MTPGDGRAIKSCASVASHTNIRNASSPGKNFITAADDRGESIDVHNNIRHISIRGKKSLQRTSDQISANCPSTPSFDTGGMFVYRHERYGGEINSCDVYLIYKG</sequence>
<name>A0A8X6XF40_9ARAC</name>
<protein>
    <submittedName>
        <fullName evidence="1">Uncharacterized protein</fullName>
    </submittedName>
</protein>
<evidence type="ECO:0000313" key="2">
    <source>
        <dbReference type="Proteomes" id="UP000886998"/>
    </source>
</evidence>
<accession>A0A8X6XF40</accession>
<reference evidence="1" key="1">
    <citation type="submission" date="2020-08" db="EMBL/GenBank/DDBJ databases">
        <title>Multicomponent nature underlies the extraordinary mechanical properties of spider dragline silk.</title>
        <authorList>
            <person name="Kono N."/>
            <person name="Nakamura H."/>
            <person name="Mori M."/>
            <person name="Yoshida Y."/>
            <person name="Ohtoshi R."/>
            <person name="Malay A.D."/>
            <person name="Moran D.A.P."/>
            <person name="Tomita M."/>
            <person name="Numata K."/>
            <person name="Arakawa K."/>
        </authorList>
    </citation>
    <scope>NUCLEOTIDE SEQUENCE</scope>
</reference>
<keyword evidence="2" id="KW-1185">Reference proteome</keyword>
<dbReference type="Proteomes" id="UP000886998">
    <property type="component" value="Unassembled WGS sequence"/>
</dbReference>
<dbReference type="AlphaFoldDB" id="A0A8X6XF40"/>